<dbReference type="PANTHER" id="PTHR13932">
    <property type="entry name" value="COPROPORPHYRINIGEN III OXIDASE"/>
    <property type="match status" value="1"/>
</dbReference>
<name>A0ABT2LZV7_9FIRM</name>
<sequence>MIDIQIMPEQFAYDVQSLVKAFYSEHDFKVNQVVDNSYRIVKVYFENEIRFELYDNDKKLFEGYEKCDFSNRKETKNILKKLLYRGMQIDTGKELPWGDLTGIRPAKIPALLYEEGKKEEEIRRYMKETYMISDEKLDLAMYIAKREHEILKDINYKQGYSLYIGIPFCPTTCLYCSFTSYSVSFYKDKTDTYVDALIKEIEYVGSRLKDRELNSVYIGGGTPTTLEPYQLDKLITALKDNFDFSTVKEFTVEAGRPDSITSDKLDMLKKHNVSRISINPQTMNQETLDIIGRRHTVEQVIKAFNLARKKGFDNINMDFIIGLPNETVDMVRHSMEETKKLNPESLTVHSLAVKRAARLNTEKEKYQDYTYENNSKLMNITMDYSKEMNMKPYYLYRQKNMAGNQENVGYSVYGKECLYNILMMGDRQDVFALGAGGTTKIMSEDRLSAKRIDNVKNVDQYIDRIDEMIARKKEYFDKL</sequence>
<evidence type="ECO:0000259" key="1">
    <source>
        <dbReference type="PROSITE" id="PS51918"/>
    </source>
</evidence>
<dbReference type="SMART" id="SM00729">
    <property type="entry name" value="Elp3"/>
    <property type="match status" value="1"/>
</dbReference>
<comment type="caution">
    <text evidence="2">The sequence shown here is derived from an EMBL/GenBank/DDBJ whole genome shotgun (WGS) entry which is preliminary data.</text>
</comment>
<gene>
    <name evidence="2" type="primary">hemZ</name>
    <name evidence="2" type="ORF">N5B56_00290</name>
</gene>
<dbReference type="SFLD" id="SFLDG01082">
    <property type="entry name" value="B12-binding_domain_containing"/>
    <property type="match status" value="1"/>
</dbReference>
<dbReference type="InterPro" id="IPR006638">
    <property type="entry name" value="Elp3/MiaA/NifB-like_rSAM"/>
</dbReference>
<feature type="domain" description="Radical SAM core" evidence="1">
    <location>
        <begin position="154"/>
        <end position="391"/>
    </location>
</feature>
<dbReference type="CDD" id="cd01335">
    <property type="entry name" value="Radical_SAM"/>
    <property type="match status" value="1"/>
</dbReference>
<keyword evidence="2" id="KW-0560">Oxidoreductase</keyword>
<dbReference type="EMBL" id="JAODBU010000002">
    <property type="protein sequence ID" value="MCT7397523.1"/>
    <property type="molecule type" value="Genomic_DNA"/>
</dbReference>
<dbReference type="SFLD" id="SFLDS00029">
    <property type="entry name" value="Radical_SAM"/>
    <property type="match status" value="1"/>
</dbReference>
<dbReference type="SFLD" id="SFLDF00310">
    <property type="entry name" value="oxygen-independent_coproporphy"/>
    <property type="match status" value="1"/>
</dbReference>
<dbReference type="SUPFAM" id="SSF102114">
    <property type="entry name" value="Radical SAM enzymes"/>
    <property type="match status" value="1"/>
</dbReference>
<dbReference type="InterPro" id="IPR023404">
    <property type="entry name" value="rSAM_horseshoe"/>
</dbReference>
<keyword evidence="3" id="KW-1185">Reference proteome</keyword>
<reference evidence="2" key="1">
    <citation type="submission" date="2022-09" db="EMBL/GenBank/DDBJ databases">
        <title>Eubacterium sp. LFL-14 isolated from human feces.</title>
        <authorList>
            <person name="Liu F."/>
        </authorList>
    </citation>
    <scope>NUCLEOTIDE SEQUENCE</scope>
    <source>
        <strain evidence="2">LFL-14</strain>
    </source>
</reference>
<dbReference type="PROSITE" id="PS51918">
    <property type="entry name" value="RADICAL_SAM"/>
    <property type="match status" value="1"/>
</dbReference>
<dbReference type="Proteomes" id="UP001431199">
    <property type="component" value="Unassembled WGS sequence"/>
</dbReference>
<dbReference type="InterPro" id="IPR007197">
    <property type="entry name" value="rSAM"/>
</dbReference>
<dbReference type="GO" id="GO:0051989">
    <property type="term" value="F:coproporphyrinogen dehydrogenase activity"/>
    <property type="evidence" value="ECO:0007669"/>
    <property type="project" value="UniProtKB-EC"/>
</dbReference>
<dbReference type="RefSeq" id="WP_117909231.1">
    <property type="nucleotide sequence ID" value="NZ_JAODBU010000002.1"/>
</dbReference>
<evidence type="ECO:0000313" key="3">
    <source>
        <dbReference type="Proteomes" id="UP001431199"/>
    </source>
</evidence>
<dbReference type="NCBIfam" id="TIGR03994">
    <property type="entry name" value="rSAM_HemZ"/>
    <property type="match status" value="1"/>
</dbReference>
<dbReference type="EC" id="1.3.98.3" evidence="2"/>
<dbReference type="InterPro" id="IPR034505">
    <property type="entry name" value="Coproporphyrinogen-III_oxidase"/>
</dbReference>
<evidence type="ECO:0000313" key="2">
    <source>
        <dbReference type="EMBL" id="MCT7397523.1"/>
    </source>
</evidence>
<accession>A0ABT2LZV7</accession>
<dbReference type="PANTHER" id="PTHR13932:SF1">
    <property type="entry name" value="OXYGEN-INDEPENDENT COPROPORPHYRINOGEN-III OXIDASE-LIKE PROTEIN HEMZ"/>
    <property type="match status" value="1"/>
</dbReference>
<dbReference type="InterPro" id="IPR023995">
    <property type="entry name" value="HemZ"/>
</dbReference>
<organism evidence="2 3">
    <name type="scientific">Eubacterium album</name>
    <dbReference type="NCBI Taxonomy" id="2978477"/>
    <lineage>
        <taxon>Bacteria</taxon>
        <taxon>Bacillati</taxon>
        <taxon>Bacillota</taxon>
        <taxon>Clostridia</taxon>
        <taxon>Eubacteriales</taxon>
        <taxon>Eubacteriaceae</taxon>
        <taxon>Eubacterium</taxon>
    </lineage>
</organism>
<dbReference type="Pfam" id="PF04055">
    <property type="entry name" value="Radical_SAM"/>
    <property type="match status" value="1"/>
</dbReference>
<proteinExistence type="predicted"/>
<dbReference type="SFLD" id="SFLDG01065">
    <property type="entry name" value="anaerobic_coproporphyrinogen-I"/>
    <property type="match status" value="1"/>
</dbReference>
<dbReference type="Gene3D" id="3.80.30.20">
    <property type="entry name" value="tm_1862 like domain"/>
    <property type="match status" value="1"/>
</dbReference>
<dbReference type="InterPro" id="IPR058240">
    <property type="entry name" value="rSAM_sf"/>
</dbReference>
<protein>
    <submittedName>
        <fullName evidence="2">Coproporphyrinogen dehydrogenase HemZ</fullName>
        <ecNumber evidence="2">1.3.98.3</ecNumber>
    </submittedName>
</protein>